<evidence type="ECO:0000259" key="2">
    <source>
        <dbReference type="PROSITE" id="PS50887"/>
    </source>
</evidence>
<evidence type="ECO:0000313" key="3">
    <source>
        <dbReference type="EMBL" id="GAA6407555.1"/>
    </source>
</evidence>
<dbReference type="PANTHER" id="PTHR45138:SF9">
    <property type="entry name" value="DIGUANYLATE CYCLASE DGCM-RELATED"/>
    <property type="match status" value="1"/>
</dbReference>
<evidence type="ECO:0000313" key="4">
    <source>
        <dbReference type="Proteomes" id="UP001600943"/>
    </source>
</evidence>
<feature type="domain" description="GGDEF" evidence="2">
    <location>
        <begin position="417"/>
        <end position="546"/>
    </location>
</feature>
<name>A0ABQ0B7X4_9FIRM</name>
<keyword evidence="1" id="KW-1133">Transmembrane helix</keyword>
<dbReference type="EMBL" id="BAABYW010000001">
    <property type="protein sequence ID" value="GAA6407555.1"/>
    <property type="molecule type" value="Genomic_DNA"/>
</dbReference>
<dbReference type="PROSITE" id="PS50887">
    <property type="entry name" value="GGDEF"/>
    <property type="match status" value="1"/>
</dbReference>
<dbReference type="Pfam" id="PF00990">
    <property type="entry name" value="GGDEF"/>
    <property type="match status" value="1"/>
</dbReference>
<comment type="caution">
    <text evidence="3">The sequence shown here is derived from an EMBL/GenBank/DDBJ whole genome shotgun (WGS) entry which is preliminary data.</text>
</comment>
<keyword evidence="1" id="KW-0812">Transmembrane</keyword>
<accession>A0ABQ0B7X4</accession>
<organism evidence="3 4">
    <name type="scientific">Blautia hominis</name>
    <dbReference type="NCBI Taxonomy" id="2025493"/>
    <lineage>
        <taxon>Bacteria</taxon>
        <taxon>Bacillati</taxon>
        <taxon>Bacillota</taxon>
        <taxon>Clostridia</taxon>
        <taxon>Lachnospirales</taxon>
        <taxon>Lachnospiraceae</taxon>
        <taxon>Blautia</taxon>
    </lineage>
</organism>
<protein>
    <recommendedName>
        <fullName evidence="2">GGDEF domain-containing protein</fullName>
    </recommendedName>
</protein>
<keyword evidence="1" id="KW-0472">Membrane</keyword>
<dbReference type="InterPro" id="IPR029787">
    <property type="entry name" value="Nucleotide_cyclase"/>
</dbReference>
<gene>
    <name evidence="3" type="ORF">K040078D81_16720</name>
</gene>
<feature type="transmembrane region" description="Helical" evidence="1">
    <location>
        <begin position="23"/>
        <end position="43"/>
    </location>
</feature>
<dbReference type="SMART" id="SM00267">
    <property type="entry name" value="GGDEF"/>
    <property type="match status" value="1"/>
</dbReference>
<sequence>MDDYIPGGSAFMQRKKLEGRRKTVIMVLVFIAVNILAVCLIGRREQRAIDGKLAEHAGETGTDFQEIMDNYKHSFRLFAQMMTQEIESHPDPDAIWDYLKSIDSKMLDIEGDTFDGLYMYYKGRYLYSWDTPYSQYEATGYAATERPWYKAAVEGKGEIVFTPPYMSYANHYILTTISQLQPDGETVFAYDIKMGDIQNLVSGLDRYEKEQVMIFDGSGTVIGSTEEKYLGGSLYASLDETEDSVIEAQKEMEETDSGSAEELSKAKDKKVSAEAFYAFRQDFRDGLAKLLEKEDETVSLTLDGRSQLGYLHKEQEFSFLVLVPVFSIVKATMTVWLVPLLLTELLLIYVMGRVSKGIKNRELRDAYVELGQTQRRLEIALSAAQKAAAVDDLTGMMNFKSFRKEISMALEDMEEDESGILVMIDGDHFKSINDNYGHSVGDEVIKLTAQMIIGRIRTVDLASRLHGDEFAIFVANTSDHSVAKRIMEDINNTLGKEAKRRNMPSITLSAGAVIAKHGDTYISLAKAADEALYKAKVTHNGGFAYQ</sequence>
<proteinExistence type="predicted"/>
<keyword evidence="4" id="KW-1185">Reference proteome</keyword>
<dbReference type="NCBIfam" id="TIGR00254">
    <property type="entry name" value="GGDEF"/>
    <property type="match status" value="1"/>
</dbReference>
<evidence type="ECO:0000256" key="1">
    <source>
        <dbReference type="SAM" id="Phobius"/>
    </source>
</evidence>
<dbReference type="InterPro" id="IPR029151">
    <property type="entry name" value="Sensor-like_sf"/>
</dbReference>
<dbReference type="SUPFAM" id="SSF103190">
    <property type="entry name" value="Sensory domain-like"/>
    <property type="match status" value="1"/>
</dbReference>
<dbReference type="Gene3D" id="3.30.450.20">
    <property type="entry name" value="PAS domain"/>
    <property type="match status" value="2"/>
</dbReference>
<dbReference type="InterPro" id="IPR000160">
    <property type="entry name" value="GGDEF_dom"/>
</dbReference>
<dbReference type="Proteomes" id="UP001600943">
    <property type="component" value="Unassembled WGS sequence"/>
</dbReference>
<dbReference type="PANTHER" id="PTHR45138">
    <property type="entry name" value="REGULATORY COMPONENTS OF SENSORY TRANSDUCTION SYSTEM"/>
    <property type="match status" value="1"/>
</dbReference>
<dbReference type="CDD" id="cd01949">
    <property type="entry name" value="GGDEF"/>
    <property type="match status" value="1"/>
</dbReference>
<dbReference type="InterPro" id="IPR050469">
    <property type="entry name" value="Diguanylate_Cyclase"/>
</dbReference>
<dbReference type="Gene3D" id="3.30.70.270">
    <property type="match status" value="1"/>
</dbReference>
<dbReference type="InterPro" id="IPR043128">
    <property type="entry name" value="Rev_trsase/Diguanyl_cyclase"/>
</dbReference>
<reference evidence="3 4" key="1">
    <citation type="submission" date="2024-04" db="EMBL/GenBank/DDBJ databases">
        <title>Defined microbial consortia suppress multidrug-resistant proinflammatory Enterobacteriaceae via ecological control.</title>
        <authorList>
            <person name="Furuichi M."/>
            <person name="Kawaguchi T."/>
            <person name="Pust M."/>
            <person name="Yasuma K."/>
            <person name="Plichta D."/>
            <person name="Hasegawa N."/>
            <person name="Ohya T."/>
            <person name="Bhattarai S."/>
            <person name="Sasajima S."/>
            <person name="Aoto Y."/>
            <person name="Tuganbaev T."/>
            <person name="Yaginuma M."/>
            <person name="Ueda M."/>
            <person name="Okahashi N."/>
            <person name="Amafuji K."/>
            <person name="Kiridooshi Y."/>
            <person name="Sugita K."/>
            <person name="Strazar M."/>
            <person name="Skelly A."/>
            <person name="Suda W."/>
            <person name="Hattori M."/>
            <person name="Nakamoto N."/>
            <person name="Caballero S."/>
            <person name="Norman J."/>
            <person name="Olle B."/>
            <person name="Tanoue T."/>
            <person name="Arita M."/>
            <person name="Bucci V."/>
            <person name="Atarashi K."/>
            <person name="Xavier R."/>
            <person name="Honda K."/>
        </authorList>
    </citation>
    <scope>NUCLEOTIDE SEQUENCE [LARGE SCALE GENOMIC DNA]</scope>
    <source>
        <strain evidence="4">k04-0078-D8-1</strain>
    </source>
</reference>
<dbReference type="SUPFAM" id="SSF55073">
    <property type="entry name" value="Nucleotide cyclase"/>
    <property type="match status" value="1"/>
</dbReference>